<dbReference type="AlphaFoldDB" id="A0A0B6F049"/>
<protein>
    <submittedName>
        <fullName evidence="6">Two component transcriptional regulator, LuxR family</fullName>
    </submittedName>
</protein>
<accession>A0A0B6F049</accession>
<dbReference type="InterPro" id="IPR039420">
    <property type="entry name" value="WalR-like"/>
</dbReference>
<dbReference type="Proteomes" id="UP000031890">
    <property type="component" value="Chromosome"/>
</dbReference>
<dbReference type="KEGG" id="csx:CSING_01400"/>
<evidence type="ECO:0000259" key="5">
    <source>
        <dbReference type="PROSITE" id="PS50110"/>
    </source>
</evidence>
<feature type="domain" description="HTH luxR-type" evidence="4">
    <location>
        <begin position="138"/>
        <end position="203"/>
    </location>
</feature>
<dbReference type="GO" id="GO:0003677">
    <property type="term" value="F:DNA binding"/>
    <property type="evidence" value="ECO:0007669"/>
    <property type="project" value="UniProtKB-KW"/>
</dbReference>
<dbReference type="InterPro" id="IPR016032">
    <property type="entry name" value="Sig_transdc_resp-reg_C-effctor"/>
</dbReference>
<sequence length="205" mass="21532">MITVALLDDETLVANSLATLIGLEEDIDVVHVAYSAAEFLTWWNNAAALPDVVVTDLQLSHTRDNDDGLDGIAVAEHIAARVVVVTSHARPAVVKRALAAGVLGILPKTASAEDFAAAIRAAHAGKRHVDHDLAAATIAAGDSPLTEREAEVLALAGRGRSIEAIAEAAHLAPGTTRNYISSAMTKTGAENRFEAYTIANERGWL</sequence>
<dbReference type="InterPro" id="IPR000792">
    <property type="entry name" value="Tscrpt_reg_LuxR_C"/>
</dbReference>
<dbReference type="HOGENOM" id="CLU_000445_90_10_11"/>
<keyword evidence="2" id="KW-0238">DNA-binding</keyword>
<dbReference type="Pfam" id="PF00072">
    <property type="entry name" value="Response_reg"/>
    <property type="match status" value="1"/>
</dbReference>
<dbReference type="SMART" id="SM00448">
    <property type="entry name" value="REC"/>
    <property type="match status" value="1"/>
</dbReference>
<dbReference type="RefSeq" id="WP_042529026.1">
    <property type="nucleotide sequence ID" value="NZ_CP010827.1"/>
</dbReference>
<dbReference type="GO" id="GO:0006355">
    <property type="term" value="P:regulation of DNA-templated transcription"/>
    <property type="evidence" value="ECO:0007669"/>
    <property type="project" value="InterPro"/>
</dbReference>
<evidence type="ECO:0000259" key="4">
    <source>
        <dbReference type="PROSITE" id="PS50043"/>
    </source>
</evidence>
<dbReference type="CDD" id="cd06170">
    <property type="entry name" value="LuxR_C_like"/>
    <property type="match status" value="1"/>
</dbReference>
<dbReference type="SUPFAM" id="SSF46894">
    <property type="entry name" value="C-terminal effector domain of the bipartite response regulators"/>
    <property type="match status" value="1"/>
</dbReference>
<keyword evidence="1 3" id="KW-0597">Phosphoprotein</keyword>
<dbReference type="Pfam" id="PF00196">
    <property type="entry name" value="GerE"/>
    <property type="match status" value="1"/>
</dbReference>
<dbReference type="InterPro" id="IPR011006">
    <property type="entry name" value="CheY-like_superfamily"/>
</dbReference>
<dbReference type="InterPro" id="IPR058245">
    <property type="entry name" value="NreC/VraR/RcsB-like_REC"/>
</dbReference>
<name>A0A0B6F049_9CORY</name>
<dbReference type="SMART" id="SM00421">
    <property type="entry name" value="HTH_LUXR"/>
    <property type="match status" value="1"/>
</dbReference>
<dbReference type="EMBL" id="CP010827">
    <property type="protein sequence ID" value="AJI77840.1"/>
    <property type="molecule type" value="Genomic_DNA"/>
</dbReference>
<dbReference type="InterPro" id="IPR036388">
    <property type="entry name" value="WH-like_DNA-bd_sf"/>
</dbReference>
<dbReference type="STRING" id="161899.CSING_01400"/>
<dbReference type="PROSITE" id="PS50110">
    <property type="entry name" value="RESPONSE_REGULATORY"/>
    <property type="match status" value="1"/>
</dbReference>
<feature type="modified residue" description="4-aspartylphosphate" evidence="3">
    <location>
        <position position="56"/>
    </location>
</feature>
<dbReference type="InterPro" id="IPR001789">
    <property type="entry name" value="Sig_transdc_resp-reg_receiver"/>
</dbReference>
<dbReference type="PANTHER" id="PTHR43214">
    <property type="entry name" value="TWO-COMPONENT RESPONSE REGULATOR"/>
    <property type="match status" value="1"/>
</dbReference>
<evidence type="ECO:0000256" key="1">
    <source>
        <dbReference type="ARBA" id="ARBA00022553"/>
    </source>
</evidence>
<dbReference type="PANTHER" id="PTHR43214:SF42">
    <property type="entry name" value="TRANSCRIPTIONAL REGULATORY PROTEIN DESR"/>
    <property type="match status" value="1"/>
</dbReference>
<organism evidence="6 7">
    <name type="scientific">Corynebacterium singulare</name>
    <dbReference type="NCBI Taxonomy" id="161899"/>
    <lineage>
        <taxon>Bacteria</taxon>
        <taxon>Bacillati</taxon>
        <taxon>Actinomycetota</taxon>
        <taxon>Actinomycetes</taxon>
        <taxon>Mycobacteriales</taxon>
        <taxon>Corynebacteriaceae</taxon>
        <taxon>Corynebacterium</taxon>
    </lineage>
</organism>
<dbReference type="CDD" id="cd17535">
    <property type="entry name" value="REC_NarL-like"/>
    <property type="match status" value="1"/>
</dbReference>
<proteinExistence type="predicted"/>
<dbReference type="PROSITE" id="PS50043">
    <property type="entry name" value="HTH_LUXR_2"/>
    <property type="match status" value="1"/>
</dbReference>
<dbReference type="Gene3D" id="1.10.10.10">
    <property type="entry name" value="Winged helix-like DNA-binding domain superfamily/Winged helix DNA-binding domain"/>
    <property type="match status" value="1"/>
</dbReference>
<evidence type="ECO:0000313" key="6">
    <source>
        <dbReference type="EMBL" id="AJI77840.1"/>
    </source>
</evidence>
<dbReference type="GO" id="GO:0000160">
    <property type="term" value="P:phosphorelay signal transduction system"/>
    <property type="evidence" value="ECO:0007669"/>
    <property type="project" value="InterPro"/>
</dbReference>
<evidence type="ECO:0000256" key="3">
    <source>
        <dbReference type="PROSITE-ProRule" id="PRU00169"/>
    </source>
</evidence>
<dbReference type="OrthoDB" id="9808843at2"/>
<dbReference type="PRINTS" id="PR00038">
    <property type="entry name" value="HTHLUXR"/>
</dbReference>
<feature type="domain" description="Response regulatory" evidence="5">
    <location>
        <begin position="3"/>
        <end position="123"/>
    </location>
</feature>
<evidence type="ECO:0000256" key="2">
    <source>
        <dbReference type="ARBA" id="ARBA00023125"/>
    </source>
</evidence>
<gene>
    <name evidence="6" type="ORF">CSING_01400</name>
</gene>
<evidence type="ECO:0000313" key="7">
    <source>
        <dbReference type="Proteomes" id="UP000031890"/>
    </source>
</evidence>
<dbReference type="Gene3D" id="3.40.50.2300">
    <property type="match status" value="1"/>
</dbReference>
<reference evidence="6 7" key="1">
    <citation type="journal article" date="2015" name="Genome Announc.">
        <title>Complete Genome Sequence and Annotation of Corynebacterium singulare DSM 44357, Isolated from a Human Semen Specimen.</title>
        <authorList>
            <person name="Merten M."/>
            <person name="Brinkrolf K."/>
            <person name="Albersmeier A."/>
            <person name="Kutter Y."/>
            <person name="Ruckert C."/>
            <person name="Tauch A."/>
        </authorList>
    </citation>
    <scope>NUCLEOTIDE SEQUENCE [LARGE SCALE GENOMIC DNA]</scope>
    <source>
        <strain evidence="6">IBS B52218</strain>
    </source>
</reference>
<dbReference type="SUPFAM" id="SSF52172">
    <property type="entry name" value="CheY-like"/>
    <property type="match status" value="1"/>
</dbReference>